<sequence length="127" mass="14109">MGPQTKTPKSKSRFSFCGLIRIRITHNGKFYSSLESEGHSPASLGKKGENLLCSAVSVLVQTLYLHLLQSGKVKPAEIQDGYFRFEVLVQQDVLIQNSFDLILSGLKNLKDQYPKEIELIGVPENGT</sequence>
<dbReference type="Gene3D" id="3.30.70.1490">
    <property type="entry name" value="Cysteine protease Prp"/>
    <property type="match status" value="1"/>
</dbReference>
<evidence type="ECO:0000313" key="7">
    <source>
        <dbReference type="EMBL" id="ALO27545.1"/>
    </source>
</evidence>
<keyword evidence="4" id="KW-0788">Thiol protease</keyword>
<keyword evidence="2" id="KW-0645">Protease</keyword>
<evidence type="ECO:0000256" key="4">
    <source>
        <dbReference type="ARBA" id="ARBA00022807"/>
    </source>
</evidence>
<dbReference type="CDD" id="cd16332">
    <property type="entry name" value="Prp-like"/>
    <property type="match status" value="1"/>
</dbReference>
<dbReference type="NCBIfam" id="NF011128">
    <property type="entry name" value="PRK14553.2-1"/>
    <property type="match status" value="1"/>
</dbReference>
<evidence type="ECO:0000256" key="1">
    <source>
        <dbReference type="ARBA" id="ARBA00022517"/>
    </source>
</evidence>
<dbReference type="AlphaFoldDB" id="A0A0S2IV77"/>
<dbReference type="InterPro" id="IPR036764">
    <property type="entry name" value="Peptidase_Prp_sf"/>
</dbReference>
<comment type="similarity">
    <text evidence="5">Belongs to the Prp family.</text>
</comment>
<dbReference type="GO" id="GO:0042254">
    <property type="term" value="P:ribosome biogenesis"/>
    <property type="evidence" value="ECO:0007669"/>
    <property type="project" value="UniProtKB-KW"/>
</dbReference>
<gene>
    <name evidence="7" type="ORF">LBBP_03349</name>
</gene>
<dbReference type="GO" id="GO:0006508">
    <property type="term" value="P:proteolysis"/>
    <property type="evidence" value="ECO:0007669"/>
    <property type="project" value="UniProtKB-KW"/>
</dbReference>
<keyword evidence="3" id="KW-0378">Hydrolase</keyword>
<accession>A0A0S2IV77</accession>
<dbReference type="InterPro" id="IPR007422">
    <property type="entry name" value="Peptidase_Prp"/>
</dbReference>
<name>A0A0S2IV77_LEPBO</name>
<evidence type="ECO:0000313" key="8">
    <source>
        <dbReference type="Proteomes" id="UP000058857"/>
    </source>
</evidence>
<dbReference type="SUPFAM" id="SSF118010">
    <property type="entry name" value="TM1457-like"/>
    <property type="match status" value="1"/>
</dbReference>
<evidence type="ECO:0000256" key="2">
    <source>
        <dbReference type="ARBA" id="ARBA00022670"/>
    </source>
</evidence>
<dbReference type="GO" id="GO:0008234">
    <property type="term" value="F:cysteine-type peptidase activity"/>
    <property type="evidence" value="ECO:0007669"/>
    <property type="project" value="UniProtKB-KW"/>
</dbReference>
<keyword evidence="1" id="KW-0690">Ribosome biogenesis</keyword>
<dbReference type="PATRIC" id="fig|280505.15.peg.3268"/>
<evidence type="ECO:0000256" key="3">
    <source>
        <dbReference type="ARBA" id="ARBA00022801"/>
    </source>
</evidence>
<dbReference type="EMBL" id="CP012029">
    <property type="protein sequence ID" value="ALO27545.1"/>
    <property type="molecule type" value="Genomic_DNA"/>
</dbReference>
<reference evidence="7 8" key="1">
    <citation type="journal article" date="2015" name="PLoS Negl. Trop. Dis.">
        <title>Distribution of Plasmids in Distinct Leptospira Pathogenic Species.</title>
        <authorList>
            <person name="Wang Y."/>
            <person name="Zhuang X."/>
            <person name="Zhong Y."/>
            <person name="Zhang C."/>
            <person name="Zhang Y."/>
            <person name="Zeng L."/>
            <person name="Zhu Y."/>
            <person name="He P."/>
            <person name="Dong K."/>
            <person name="Pal U."/>
            <person name="Guo X."/>
            <person name="Qin J."/>
        </authorList>
    </citation>
    <scope>NUCLEOTIDE SEQUENCE [LARGE SCALE GENOMIC DNA]</scope>
    <source>
        <strain evidence="7 8">56604</strain>
    </source>
</reference>
<evidence type="ECO:0000256" key="6">
    <source>
        <dbReference type="ARBA" id="ARBA00044538"/>
    </source>
</evidence>
<organism evidence="7">
    <name type="scientific">Leptospira borgpetersenii serovar Ballum</name>
    <dbReference type="NCBI Taxonomy" id="280505"/>
    <lineage>
        <taxon>Bacteria</taxon>
        <taxon>Pseudomonadati</taxon>
        <taxon>Spirochaetota</taxon>
        <taxon>Spirochaetia</taxon>
        <taxon>Leptospirales</taxon>
        <taxon>Leptospiraceae</taxon>
        <taxon>Leptospira</taxon>
    </lineage>
</organism>
<protein>
    <recommendedName>
        <fullName evidence="6">Ribosomal processing cysteine protease Prp</fullName>
    </recommendedName>
</protein>
<proteinExistence type="inferred from homology"/>
<dbReference type="Proteomes" id="UP000058857">
    <property type="component" value="Chromosome 1"/>
</dbReference>
<evidence type="ECO:0000256" key="5">
    <source>
        <dbReference type="ARBA" id="ARBA00044503"/>
    </source>
</evidence>
<dbReference type="Pfam" id="PF04327">
    <property type="entry name" value="Peptidase_Prp"/>
    <property type="match status" value="1"/>
</dbReference>